<keyword evidence="2 6" id="KW-0637">Prenyltransferase</keyword>
<comment type="catalytic activity">
    <reaction evidence="5 6">
        <text>geranylgeranyl diphosphate + L-cysteinyl-[protein] = S-geranylgeranyl-L-cysteinyl-[protein] + diphosphate</text>
        <dbReference type="Rhea" id="RHEA:21240"/>
        <dbReference type="Rhea" id="RHEA-COMP:10131"/>
        <dbReference type="Rhea" id="RHEA-COMP:11537"/>
        <dbReference type="ChEBI" id="CHEBI:29950"/>
        <dbReference type="ChEBI" id="CHEBI:33019"/>
        <dbReference type="ChEBI" id="CHEBI:57533"/>
        <dbReference type="ChEBI" id="CHEBI:86021"/>
        <dbReference type="EC" id="2.5.1.60"/>
    </reaction>
</comment>
<dbReference type="AlphaFoldDB" id="A0AAD2FTZ8"/>
<evidence type="ECO:0000256" key="5">
    <source>
        <dbReference type="ARBA" id="ARBA00047658"/>
    </source>
</evidence>
<evidence type="ECO:0000256" key="1">
    <source>
        <dbReference type="ARBA" id="ARBA00006734"/>
    </source>
</evidence>
<keyword evidence="3 6" id="KW-0808">Transferase</keyword>
<evidence type="ECO:0000313" key="8">
    <source>
        <dbReference type="Proteomes" id="UP001295423"/>
    </source>
</evidence>
<accession>A0AAD2FTZ8</accession>
<evidence type="ECO:0000313" key="7">
    <source>
        <dbReference type="EMBL" id="CAJ1953497.1"/>
    </source>
</evidence>
<evidence type="ECO:0000256" key="2">
    <source>
        <dbReference type="ARBA" id="ARBA00022602"/>
    </source>
</evidence>
<dbReference type="Pfam" id="PF01239">
    <property type="entry name" value="PPTA"/>
    <property type="match status" value="4"/>
</dbReference>
<dbReference type="PROSITE" id="PS51147">
    <property type="entry name" value="PFTA"/>
    <property type="match status" value="4"/>
</dbReference>
<dbReference type="EC" id="2.5.1.60" evidence="6"/>
<dbReference type="GO" id="GO:0004663">
    <property type="term" value="F:Rab geranylgeranyltransferase activity"/>
    <property type="evidence" value="ECO:0007669"/>
    <property type="project" value="UniProtKB-UniRule"/>
</dbReference>
<comment type="similarity">
    <text evidence="1 6">Belongs to the protein prenyltransferase subunit alpha family.</text>
</comment>
<evidence type="ECO:0000256" key="6">
    <source>
        <dbReference type="RuleBase" id="RU367120"/>
    </source>
</evidence>
<dbReference type="EMBL" id="CAKOGP040001825">
    <property type="protein sequence ID" value="CAJ1953497.1"/>
    <property type="molecule type" value="Genomic_DNA"/>
</dbReference>
<comment type="function">
    <text evidence="6">Catalyzes the transfer of a geranyl-geranyl moiety from geranyl-geranyl pyrophosphate to cysteines occuring in specific C-terminal amino acid sequences.</text>
</comment>
<dbReference type="PANTHER" id="PTHR11129:SF2">
    <property type="entry name" value="GERANYLGERANYL TRANSFERASE TYPE-2 SUBUNIT ALPHA"/>
    <property type="match status" value="1"/>
</dbReference>
<gene>
    <name evidence="7" type="ORF">CYCCA115_LOCUS14097</name>
</gene>
<dbReference type="GO" id="GO:0097354">
    <property type="term" value="P:prenylation"/>
    <property type="evidence" value="ECO:0007669"/>
    <property type="project" value="UniProtKB-UniRule"/>
</dbReference>
<reference evidence="7" key="1">
    <citation type="submission" date="2023-08" db="EMBL/GenBank/DDBJ databases">
        <authorList>
            <person name="Audoor S."/>
            <person name="Bilcke G."/>
        </authorList>
    </citation>
    <scope>NUCLEOTIDE SEQUENCE</scope>
</reference>
<dbReference type="Gene3D" id="1.25.40.120">
    <property type="entry name" value="Protein prenylyltransferase"/>
    <property type="match status" value="1"/>
</dbReference>
<sequence length="340" mass="39878">MHGRNREDYKAKFRDPKVAAGLEKKAQQWYTLMDALIEARKADNSKEKDKRKGTIDLIEKALLVNPDPLNLWNHRRELLVLEREEMENTDPMLKNELDLTQAALQRNPKAYGSWFHRKWILALLQPDSSVLQNELKLTAQFLTLDERNFHCWNYRRFVVSALASCWNGGWELPSMGPQIGASVNNSAPSIPQDVLEAEWDFTHQKIQHNFSNFSAFHYRSQLLPRMIAQKGDEAAILEEELQVVENAIFTEPDDQTAWWYHKLLLLEYKFEPSRLEEQAEMLRELLEDSPGKWVLVGLFEILSVLGTRKEERCELLKRLITLDQDRSTRYRELLEKLESE</sequence>
<proteinExistence type="inferred from homology"/>
<dbReference type="Proteomes" id="UP001295423">
    <property type="component" value="Unassembled WGS sequence"/>
</dbReference>
<dbReference type="GO" id="GO:0005968">
    <property type="term" value="C:Rab-protein geranylgeranyltransferase complex"/>
    <property type="evidence" value="ECO:0007669"/>
    <property type="project" value="TreeGrafter"/>
</dbReference>
<comment type="caution">
    <text evidence="7">The sequence shown here is derived from an EMBL/GenBank/DDBJ whole genome shotgun (WGS) entry which is preliminary data.</text>
</comment>
<dbReference type="PANTHER" id="PTHR11129">
    <property type="entry name" value="PROTEIN FARNESYLTRANSFERASE ALPHA SUBUNIT/RAB GERANYLGERANYL TRANSFERASE ALPHA SUBUNIT"/>
    <property type="match status" value="1"/>
</dbReference>
<keyword evidence="4" id="KW-0677">Repeat</keyword>
<dbReference type="SUPFAM" id="SSF48439">
    <property type="entry name" value="Protein prenylyltransferase"/>
    <property type="match status" value="1"/>
</dbReference>
<evidence type="ECO:0000256" key="3">
    <source>
        <dbReference type="ARBA" id="ARBA00022679"/>
    </source>
</evidence>
<evidence type="ECO:0000256" key="4">
    <source>
        <dbReference type="ARBA" id="ARBA00022737"/>
    </source>
</evidence>
<dbReference type="InterPro" id="IPR002088">
    <property type="entry name" value="Prenyl_trans_a"/>
</dbReference>
<name>A0AAD2FTZ8_9STRA</name>
<organism evidence="7 8">
    <name type="scientific">Cylindrotheca closterium</name>
    <dbReference type="NCBI Taxonomy" id="2856"/>
    <lineage>
        <taxon>Eukaryota</taxon>
        <taxon>Sar</taxon>
        <taxon>Stramenopiles</taxon>
        <taxon>Ochrophyta</taxon>
        <taxon>Bacillariophyta</taxon>
        <taxon>Bacillariophyceae</taxon>
        <taxon>Bacillariophycidae</taxon>
        <taxon>Bacillariales</taxon>
        <taxon>Bacillariaceae</taxon>
        <taxon>Cylindrotheca</taxon>
    </lineage>
</organism>
<protein>
    <recommendedName>
        <fullName evidence="6">Geranylgeranyl transferase type-2 subunit alpha</fullName>
        <ecNumber evidence="6">2.5.1.60</ecNumber>
    </recommendedName>
    <alternativeName>
        <fullName evidence="6">Geranylgeranyl transferase type II subunit alpha</fullName>
    </alternativeName>
</protein>
<keyword evidence="8" id="KW-1185">Reference proteome</keyword>